<dbReference type="InterPro" id="IPR028973">
    <property type="entry name" value="PhnB-like"/>
</dbReference>
<dbReference type="PANTHER" id="PTHR33990">
    <property type="entry name" value="PROTEIN YJDN-RELATED"/>
    <property type="match status" value="1"/>
</dbReference>
<dbReference type="CDD" id="cd06588">
    <property type="entry name" value="PhnB_like"/>
    <property type="match status" value="1"/>
</dbReference>
<dbReference type="Pfam" id="PF06983">
    <property type="entry name" value="3-dmu-9_3-mt"/>
    <property type="match status" value="1"/>
</dbReference>
<evidence type="ECO:0000259" key="1">
    <source>
        <dbReference type="Pfam" id="PF06983"/>
    </source>
</evidence>
<dbReference type="AlphaFoldDB" id="A0A9E2SE11"/>
<evidence type="ECO:0000313" key="3">
    <source>
        <dbReference type="Proteomes" id="UP000812270"/>
    </source>
</evidence>
<organism evidence="2 3">
    <name type="scientific">Pinibacter aurantiacus</name>
    <dbReference type="NCBI Taxonomy" id="2851599"/>
    <lineage>
        <taxon>Bacteria</taxon>
        <taxon>Pseudomonadati</taxon>
        <taxon>Bacteroidota</taxon>
        <taxon>Chitinophagia</taxon>
        <taxon>Chitinophagales</taxon>
        <taxon>Chitinophagaceae</taxon>
        <taxon>Pinibacter</taxon>
    </lineage>
</organism>
<protein>
    <submittedName>
        <fullName evidence="2">VOC family protein</fullName>
    </submittedName>
</protein>
<evidence type="ECO:0000313" key="2">
    <source>
        <dbReference type="EMBL" id="MBV4358255.1"/>
    </source>
</evidence>
<sequence>MKAFDPYLAFNGNCREAMEFYQKAFGGELKIMTYGEAPGGNSSGDDKDLVMHSQLVKDGVTLMASDGMGDNKVTFGSSVSVSLQCSSKEETDAFFKGLTDGAKITMPLQDTFWGAYFGMLTDKFGIHWLLNYDKPAQ</sequence>
<feature type="domain" description="PhnB-like" evidence="1">
    <location>
        <begin position="5"/>
        <end position="128"/>
    </location>
</feature>
<accession>A0A9E2SE11</accession>
<dbReference type="EMBL" id="JAHSPG010000011">
    <property type="protein sequence ID" value="MBV4358255.1"/>
    <property type="molecule type" value="Genomic_DNA"/>
</dbReference>
<proteinExistence type="predicted"/>
<dbReference type="RefSeq" id="WP_217791931.1">
    <property type="nucleotide sequence ID" value="NZ_JAHSPG010000011.1"/>
</dbReference>
<keyword evidence="3" id="KW-1185">Reference proteome</keyword>
<gene>
    <name evidence="2" type="ORF">KTO63_13905</name>
</gene>
<reference evidence="2" key="1">
    <citation type="submission" date="2021-06" db="EMBL/GenBank/DDBJ databases">
        <authorList>
            <person name="Huq M.A."/>
        </authorList>
    </citation>
    <scope>NUCLEOTIDE SEQUENCE</scope>
    <source>
        <strain evidence="2">MAH-26</strain>
    </source>
</reference>
<name>A0A9E2SE11_9BACT</name>
<dbReference type="PANTHER" id="PTHR33990:SF1">
    <property type="entry name" value="PROTEIN YJDN"/>
    <property type="match status" value="1"/>
</dbReference>
<comment type="caution">
    <text evidence="2">The sequence shown here is derived from an EMBL/GenBank/DDBJ whole genome shotgun (WGS) entry which is preliminary data.</text>
</comment>
<dbReference type="Proteomes" id="UP000812270">
    <property type="component" value="Unassembled WGS sequence"/>
</dbReference>